<reference evidence="7 8" key="1">
    <citation type="journal article" date="2021" name="ISME Commun">
        <title>Automated analysis of genomic sequences facilitates high-throughput and comprehensive description of bacteria.</title>
        <authorList>
            <person name="Hitch T.C.A."/>
        </authorList>
    </citation>
    <scope>NUCLEOTIDE SEQUENCE [LARGE SCALE GENOMIC DNA]</scope>
    <source>
        <strain evidence="7 8">Sanger_23</strain>
    </source>
</reference>
<evidence type="ECO:0000256" key="5">
    <source>
        <dbReference type="ARBA" id="ARBA00023014"/>
    </source>
</evidence>
<keyword evidence="8" id="KW-1185">Reference proteome</keyword>
<protein>
    <submittedName>
        <fullName evidence="7">(2Fe-2S)-binding protein</fullName>
    </submittedName>
</protein>
<keyword evidence="1" id="KW-0001">2Fe-2S</keyword>
<evidence type="ECO:0000256" key="1">
    <source>
        <dbReference type="ARBA" id="ARBA00022714"/>
    </source>
</evidence>
<keyword evidence="3" id="KW-0560">Oxidoreductase</keyword>
<evidence type="ECO:0000256" key="2">
    <source>
        <dbReference type="ARBA" id="ARBA00022723"/>
    </source>
</evidence>
<accession>A0ABT2TTY8</accession>
<dbReference type="InterPro" id="IPR036884">
    <property type="entry name" value="2Fe-2S-bd_dom_sf"/>
</dbReference>
<dbReference type="PROSITE" id="PS00197">
    <property type="entry name" value="2FE2S_FER_1"/>
    <property type="match status" value="1"/>
</dbReference>
<dbReference type="InterPro" id="IPR001041">
    <property type="entry name" value="2Fe-2S_ferredoxin-type"/>
</dbReference>
<sequence length="165" mass="17702">MKKVIQFILNEQAVCIETDPAGRLLDTIRHILGYKGTKEGCGIGECGACTVIMDGRTVNSCVTLNAQAEGRKVTTIEGLSGDRMADVIKKAYVEEGAVQCGFCTPGMVLSTYVLLKENPKPTQDEVRDGLSGNLCRCTGYTAIIRAVLRAAKELSGKEPEKEGSD</sequence>
<evidence type="ECO:0000259" key="6">
    <source>
        <dbReference type="PROSITE" id="PS51085"/>
    </source>
</evidence>
<dbReference type="InterPro" id="IPR006058">
    <property type="entry name" value="2Fe2S_fd_BS"/>
</dbReference>
<evidence type="ECO:0000256" key="4">
    <source>
        <dbReference type="ARBA" id="ARBA00023004"/>
    </source>
</evidence>
<dbReference type="PROSITE" id="PS51085">
    <property type="entry name" value="2FE2S_FER_2"/>
    <property type="match status" value="1"/>
</dbReference>
<dbReference type="Gene3D" id="3.10.20.30">
    <property type="match status" value="1"/>
</dbReference>
<dbReference type="RefSeq" id="WP_158421652.1">
    <property type="nucleotide sequence ID" value="NZ_JAOQJL010000017.1"/>
</dbReference>
<dbReference type="InterPro" id="IPR012675">
    <property type="entry name" value="Beta-grasp_dom_sf"/>
</dbReference>
<comment type="caution">
    <text evidence="7">The sequence shown here is derived from an EMBL/GenBank/DDBJ whole genome shotgun (WGS) entry which is preliminary data.</text>
</comment>
<feature type="domain" description="2Fe-2S ferredoxin-type" evidence="6">
    <location>
        <begin position="3"/>
        <end position="79"/>
    </location>
</feature>
<dbReference type="Pfam" id="PF00111">
    <property type="entry name" value="Fer2"/>
    <property type="match status" value="1"/>
</dbReference>
<dbReference type="SUPFAM" id="SSF54292">
    <property type="entry name" value="2Fe-2S ferredoxin-like"/>
    <property type="match status" value="1"/>
</dbReference>
<proteinExistence type="predicted"/>
<dbReference type="InterPro" id="IPR036010">
    <property type="entry name" value="2Fe-2S_ferredoxin-like_sf"/>
</dbReference>
<dbReference type="Proteomes" id="UP001652409">
    <property type="component" value="Unassembled WGS sequence"/>
</dbReference>
<name>A0ABT2TTY8_9FIRM</name>
<dbReference type="SUPFAM" id="SSF47741">
    <property type="entry name" value="CO dehydrogenase ISP C-domain like"/>
    <property type="match status" value="1"/>
</dbReference>
<keyword evidence="5" id="KW-0411">Iron-sulfur</keyword>
<gene>
    <name evidence="7" type="ORF">OCV61_09785</name>
</gene>
<dbReference type="Gene3D" id="1.10.150.120">
    <property type="entry name" value="[2Fe-2S]-binding domain"/>
    <property type="match status" value="1"/>
</dbReference>
<evidence type="ECO:0000313" key="7">
    <source>
        <dbReference type="EMBL" id="MCU6765698.1"/>
    </source>
</evidence>
<dbReference type="PANTHER" id="PTHR44379:SF5">
    <property type="entry name" value="OXIDOREDUCTASE WITH IRON-SULFUR SUBUNIT"/>
    <property type="match status" value="1"/>
</dbReference>
<dbReference type="EMBL" id="JAOQJL010000017">
    <property type="protein sequence ID" value="MCU6765698.1"/>
    <property type="molecule type" value="Genomic_DNA"/>
</dbReference>
<dbReference type="InterPro" id="IPR051452">
    <property type="entry name" value="Diverse_Oxidoreductases"/>
</dbReference>
<keyword evidence="2" id="KW-0479">Metal-binding</keyword>
<keyword evidence="4" id="KW-0408">Iron</keyword>
<dbReference type="InterPro" id="IPR002888">
    <property type="entry name" value="2Fe-2S-bd"/>
</dbReference>
<organism evidence="7 8">
    <name type="scientific">Blautia ammoniilytica</name>
    <dbReference type="NCBI Taxonomy" id="2981782"/>
    <lineage>
        <taxon>Bacteria</taxon>
        <taxon>Bacillati</taxon>
        <taxon>Bacillota</taxon>
        <taxon>Clostridia</taxon>
        <taxon>Lachnospirales</taxon>
        <taxon>Lachnospiraceae</taxon>
        <taxon>Blautia</taxon>
    </lineage>
</organism>
<dbReference type="Pfam" id="PF01799">
    <property type="entry name" value="Fer2_2"/>
    <property type="match status" value="1"/>
</dbReference>
<evidence type="ECO:0000256" key="3">
    <source>
        <dbReference type="ARBA" id="ARBA00023002"/>
    </source>
</evidence>
<dbReference type="PANTHER" id="PTHR44379">
    <property type="entry name" value="OXIDOREDUCTASE WITH IRON-SULFUR SUBUNIT"/>
    <property type="match status" value="1"/>
</dbReference>
<evidence type="ECO:0000313" key="8">
    <source>
        <dbReference type="Proteomes" id="UP001652409"/>
    </source>
</evidence>